<keyword evidence="6 8" id="KW-1133">Transmembrane helix</keyword>
<dbReference type="InterPro" id="IPR000515">
    <property type="entry name" value="MetI-like"/>
</dbReference>
<evidence type="ECO:0000256" key="4">
    <source>
        <dbReference type="ARBA" id="ARBA00022475"/>
    </source>
</evidence>
<dbReference type="CDD" id="cd06261">
    <property type="entry name" value="TM_PBP2"/>
    <property type="match status" value="1"/>
</dbReference>
<keyword evidence="11" id="KW-1185">Reference proteome</keyword>
<evidence type="ECO:0000313" key="11">
    <source>
        <dbReference type="Proteomes" id="UP000636458"/>
    </source>
</evidence>
<dbReference type="RefSeq" id="WP_200554645.1">
    <property type="nucleotide sequence ID" value="NZ_JAEPES010000001.1"/>
</dbReference>
<comment type="subcellular location">
    <subcellularLocation>
        <location evidence="1 8">Cell membrane</location>
        <topology evidence="1 8">Multi-pass membrane protein</topology>
    </subcellularLocation>
</comment>
<keyword evidence="3 8" id="KW-0813">Transport</keyword>
<dbReference type="InterPro" id="IPR035906">
    <property type="entry name" value="MetI-like_sf"/>
</dbReference>
<dbReference type="AlphaFoldDB" id="A0A934SNP9"/>
<evidence type="ECO:0000259" key="9">
    <source>
        <dbReference type="PROSITE" id="PS50928"/>
    </source>
</evidence>
<feature type="transmembrane region" description="Helical" evidence="8">
    <location>
        <begin position="52"/>
        <end position="76"/>
    </location>
</feature>
<dbReference type="EMBL" id="JAEPES010000001">
    <property type="protein sequence ID" value="MBK4346298.1"/>
    <property type="molecule type" value="Genomic_DNA"/>
</dbReference>
<keyword evidence="5 8" id="KW-0812">Transmembrane</keyword>
<dbReference type="GO" id="GO:0005886">
    <property type="term" value="C:plasma membrane"/>
    <property type="evidence" value="ECO:0007669"/>
    <property type="project" value="UniProtKB-SubCell"/>
</dbReference>
<proteinExistence type="inferred from homology"/>
<keyword evidence="4" id="KW-1003">Cell membrane</keyword>
<feature type="transmembrane region" description="Helical" evidence="8">
    <location>
        <begin position="241"/>
        <end position="262"/>
    </location>
</feature>
<comment type="similarity">
    <text evidence="2">Belongs to the binding-protein-dependent transport system permease family. CysTW subfamily.</text>
</comment>
<feature type="transmembrane region" description="Helical" evidence="8">
    <location>
        <begin position="181"/>
        <end position="214"/>
    </location>
</feature>
<protein>
    <submittedName>
        <fullName evidence="10">ABC transporter permease subunit</fullName>
    </submittedName>
</protein>
<dbReference type="GO" id="GO:0055085">
    <property type="term" value="P:transmembrane transport"/>
    <property type="evidence" value="ECO:0007669"/>
    <property type="project" value="InterPro"/>
</dbReference>
<evidence type="ECO:0000256" key="6">
    <source>
        <dbReference type="ARBA" id="ARBA00022989"/>
    </source>
</evidence>
<dbReference type="PANTHER" id="PTHR42929:SF1">
    <property type="entry name" value="INNER MEMBRANE ABC TRANSPORTER PERMEASE PROTEIN YDCU-RELATED"/>
    <property type="match status" value="1"/>
</dbReference>
<evidence type="ECO:0000313" key="10">
    <source>
        <dbReference type="EMBL" id="MBK4346298.1"/>
    </source>
</evidence>
<feature type="transmembrane region" description="Helical" evidence="8">
    <location>
        <begin position="88"/>
        <end position="112"/>
    </location>
</feature>
<dbReference type="SUPFAM" id="SSF161098">
    <property type="entry name" value="MetI-like"/>
    <property type="match status" value="1"/>
</dbReference>
<organism evidence="10 11">
    <name type="scientific">Lacisediminihabitans changchengi</name>
    <dbReference type="NCBI Taxonomy" id="2787634"/>
    <lineage>
        <taxon>Bacteria</taxon>
        <taxon>Bacillati</taxon>
        <taxon>Actinomycetota</taxon>
        <taxon>Actinomycetes</taxon>
        <taxon>Micrococcales</taxon>
        <taxon>Microbacteriaceae</taxon>
        <taxon>Lacisediminihabitans</taxon>
    </lineage>
</organism>
<dbReference type="Gene3D" id="1.10.3720.10">
    <property type="entry name" value="MetI-like"/>
    <property type="match status" value="1"/>
</dbReference>
<name>A0A934SNP9_9MICO</name>
<dbReference type="PROSITE" id="PS50928">
    <property type="entry name" value="ABC_TM1"/>
    <property type="match status" value="1"/>
</dbReference>
<sequence length="272" mass="28884">MVSGLMYTLGDTGGFNETISTIAQHQHLPTHGLVTFEAYREVFTSAQFLDSLGVTIVVTVVSTAVVMVLAWCLALTLRFRDGWMSRTIAGLAVVPMFIPAVIGAYAIVTFYAPNGFVRTLAAQFGWEDAPTFSYTIVGVIIGSIWSNLPFAVLMISSGLASVPEGLIEAAKDVGASANRRLWTILVPLTAVPSIIAATFTAIGIIGSFTLPYIVGPTGGNMLGPLMSSTYSAFNMPQQAQVMAIAVFALASVAAVAYIWANFRGSKKARNSR</sequence>
<gene>
    <name evidence="10" type="ORF">IV501_01505</name>
</gene>
<evidence type="ECO:0000256" key="7">
    <source>
        <dbReference type="ARBA" id="ARBA00023136"/>
    </source>
</evidence>
<keyword evidence="7 8" id="KW-0472">Membrane</keyword>
<evidence type="ECO:0000256" key="3">
    <source>
        <dbReference type="ARBA" id="ARBA00022448"/>
    </source>
</evidence>
<evidence type="ECO:0000256" key="2">
    <source>
        <dbReference type="ARBA" id="ARBA00007069"/>
    </source>
</evidence>
<evidence type="ECO:0000256" key="1">
    <source>
        <dbReference type="ARBA" id="ARBA00004651"/>
    </source>
</evidence>
<dbReference type="Proteomes" id="UP000636458">
    <property type="component" value="Unassembled WGS sequence"/>
</dbReference>
<reference evidence="10" key="1">
    <citation type="submission" date="2021-01" db="EMBL/GenBank/DDBJ databases">
        <title>Lacisediminihabitans sp. nov. strain G11-30, isolated from Antarctic Soil.</title>
        <authorList>
            <person name="Li J."/>
        </authorList>
    </citation>
    <scope>NUCLEOTIDE SEQUENCE</scope>
    <source>
        <strain evidence="10">G11-30</strain>
    </source>
</reference>
<feature type="domain" description="ABC transmembrane type-1" evidence="9">
    <location>
        <begin position="52"/>
        <end position="259"/>
    </location>
</feature>
<feature type="transmembrane region" description="Helical" evidence="8">
    <location>
        <begin position="132"/>
        <end position="160"/>
    </location>
</feature>
<comment type="caution">
    <text evidence="10">The sequence shown here is derived from an EMBL/GenBank/DDBJ whole genome shotgun (WGS) entry which is preliminary data.</text>
</comment>
<evidence type="ECO:0000256" key="8">
    <source>
        <dbReference type="RuleBase" id="RU363032"/>
    </source>
</evidence>
<dbReference type="Pfam" id="PF00528">
    <property type="entry name" value="BPD_transp_1"/>
    <property type="match status" value="1"/>
</dbReference>
<accession>A0A934SNP9</accession>
<evidence type="ECO:0000256" key="5">
    <source>
        <dbReference type="ARBA" id="ARBA00022692"/>
    </source>
</evidence>
<dbReference type="PANTHER" id="PTHR42929">
    <property type="entry name" value="INNER MEMBRANE ABC TRANSPORTER PERMEASE PROTEIN YDCU-RELATED-RELATED"/>
    <property type="match status" value="1"/>
</dbReference>